<dbReference type="OrthoDB" id="425681at2759"/>
<protein>
    <recommendedName>
        <fullName evidence="3">Reverse transcriptase domain-containing protein</fullName>
    </recommendedName>
</protein>
<dbReference type="Gene3D" id="3.60.10.10">
    <property type="entry name" value="Endonuclease/exonuclease/phosphatase"/>
    <property type="match status" value="1"/>
</dbReference>
<dbReference type="InterPro" id="IPR036397">
    <property type="entry name" value="RNaseH_sf"/>
</dbReference>
<organism evidence="1 2">
    <name type="scientific">Rhizophagus clarus</name>
    <dbReference type="NCBI Taxonomy" id="94130"/>
    <lineage>
        <taxon>Eukaryota</taxon>
        <taxon>Fungi</taxon>
        <taxon>Fungi incertae sedis</taxon>
        <taxon>Mucoromycota</taxon>
        <taxon>Glomeromycotina</taxon>
        <taxon>Glomeromycetes</taxon>
        <taxon>Glomerales</taxon>
        <taxon>Glomeraceae</taxon>
        <taxon>Rhizophagus</taxon>
    </lineage>
</organism>
<evidence type="ECO:0000313" key="2">
    <source>
        <dbReference type="Proteomes" id="UP000615446"/>
    </source>
</evidence>
<reference evidence="1" key="1">
    <citation type="submission" date="2019-10" db="EMBL/GenBank/DDBJ databases">
        <title>Conservation and host-specific expression of non-tandemly repeated heterogenous ribosome RNA gene in arbuscular mycorrhizal fungi.</title>
        <authorList>
            <person name="Maeda T."/>
            <person name="Kobayashi Y."/>
            <person name="Nakagawa T."/>
            <person name="Ezawa T."/>
            <person name="Yamaguchi K."/>
            <person name="Bino T."/>
            <person name="Nishimoto Y."/>
            <person name="Shigenobu S."/>
            <person name="Kawaguchi M."/>
        </authorList>
    </citation>
    <scope>NUCLEOTIDE SEQUENCE</scope>
    <source>
        <strain evidence="1">HR1</strain>
    </source>
</reference>
<dbReference type="SUPFAM" id="SSF56219">
    <property type="entry name" value="DNase I-like"/>
    <property type="match status" value="1"/>
</dbReference>
<dbReference type="SUPFAM" id="SSF53098">
    <property type="entry name" value="Ribonuclease H-like"/>
    <property type="match status" value="1"/>
</dbReference>
<dbReference type="InterPro" id="IPR012337">
    <property type="entry name" value="RNaseH-like_sf"/>
</dbReference>
<name>A0A8H3L666_9GLOM</name>
<evidence type="ECO:0000313" key="1">
    <source>
        <dbReference type="EMBL" id="GES81384.1"/>
    </source>
</evidence>
<comment type="caution">
    <text evidence="1">The sequence shown here is derived from an EMBL/GenBank/DDBJ whole genome shotgun (WGS) entry which is preliminary data.</text>
</comment>
<dbReference type="Proteomes" id="UP000615446">
    <property type="component" value="Unassembled WGS sequence"/>
</dbReference>
<dbReference type="AlphaFoldDB" id="A0A8H3L666"/>
<proteinExistence type="predicted"/>
<dbReference type="EMBL" id="BLAL01000054">
    <property type="protein sequence ID" value="GES81384.1"/>
    <property type="molecule type" value="Genomic_DNA"/>
</dbReference>
<dbReference type="Gene3D" id="3.30.420.10">
    <property type="entry name" value="Ribonuclease H-like superfamily/Ribonuclease H"/>
    <property type="match status" value="1"/>
</dbReference>
<sequence length="1266" mass="147878">MMSQQTIISPSVDSIIDIKNTFKISTLNTSGLNTTIKQEHLINFMTINDIKILGVTETKLTNNTGQYLYKNYKDYKACYAKYVAIQHIFKGRMLALTLFFKGKIRFTIIVIYNYINNMMKKKITELYAHVKDLIKEEIKHKAKIIIMGDFNASYDEYQQEIKSNKHFWKNSIFTTLKQYGFKDTNISTDYSVVTAYFSYDDIFRIKAIVIAKRHNTRKIINYKVIIQDEWKTFTELIEELCLSEKSTYSPDNNPFLEQLPETIVYFKKMTYQLSKILLQLTQKKLPAYANDFKRYDYINSKLVIITDLSYRLNIDKPNILALSISEFKQFDKDLFNIVTIRFKKEDKDYKTERIKFFVDKRCQELAVHKQRVINSVLNCQRKCITLDKILINNNSQMELCLDPDVIDKKVTNHFQNAADWIDPRWYANLMQEITIEEWRKVIMDLSKEKASGLSKISNELLQYMGPNMFKFTLRLVNLCLTTGDIPTECPITLLETMRKAVVKIVTQKLSQIIANNNILKGGNHAALPGGFTEVPIRIMNLIMEDAKGKLISPLLWTIYYNPLLCEINKLQLGYTVTQSIVKNIQFTDLDKKNVMIFSQAYMDDVSWITDTSYKLESILQITDEFNRLNNIQINPDKFTLMTNDTNALKDKSIKLNFGFHVQEIQLIRLTELVRILGAWMNLNLSKVYVFNQYKNIIAGYNKIIRNKQLTDKMIRYIYNAVIISSIEYKSQHTILNDKQVAALNILVHTLFKKKTNLVMTILNCMIHSSLGYVIKNILTIQLQRQVTRLHNQLQNKGLLDMLSQLSIIRLQQETLFVNNVLTGWSIHLKDLKIKFNLIARSQLPITQILNSDLLFKDRLNYHLQRHNIYFLSQIMAADRLRLLTYSDLQIRLGISIKGHKPNWYKRIEQHCIINIALLRKVKSEFTINRQYHLQGNKNLEEKAMEHWIHNINDDSISLSIQAPVLIKYTGCELKDIQPRSKRKTANNRCILFIDKEKTINVKAQSIQDAYILDSSVFEYIAMIENRIKYSTTNAQEASVRSMLDFFHFTLLRNQLINIQDTVKGQLSLTIYTDRSFKNHSDTSVMTGSAFKIIETNSIFQCQIQENPSVIKPELMTIIMALLCLDKDTRVTICTDSQIIINQFFKINTLSILTVQRLKLQYMKAYDSDDHSNVVDKLAKKACSKEYLVIDPKLLAHNGTICWNHKPIERNIILMVKDIKETQYIEQFLTLSRNRYFTSPSDLESFDWSLTFRYIKDKFDETSAFDS</sequence>
<dbReference type="GO" id="GO:0003676">
    <property type="term" value="F:nucleic acid binding"/>
    <property type="evidence" value="ECO:0007669"/>
    <property type="project" value="InterPro"/>
</dbReference>
<accession>A0A8H3L666</accession>
<dbReference type="InterPro" id="IPR036691">
    <property type="entry name" value="Endo/exonu/phosph_ase_sf"/>
</dbReference>
<gene>
    <name evidence="1" type="ORF">RCL2_000863100</name>
</gene>
<evidence type="ECO:0008006" key="3">
    <source>
        <dbReference type="Google" id="ProtNLM"/>
    </source>
</evidence>